<gene>
    <name evidence="3" type="ORF">CAEBREN_11929</name>
</gene>
<dbReference type="GO" id="GO:0004867">
    <property type="term" value="F:serine-type endopeptidase inhibitor activity"/>
    <property type="evidence" value="ECO:0007669"/>
    <property type="project" value="InterPro"/>
</dbReference>
<dbReference type="Gene3D" id="4.10.410.10">
    <property type="entry name" value="Pancreatic trypsin inhibitor Kunitz domain"/>
    <property type="match status" value="1"/>
</dbReference>
<dbReference type="PROSITE" id="PS00280">
    <property type="entry name" value="BPTI_KUNITZ_1"/>
    <property type="match status" value="1"/>
</dbReference>
<dbReference type="eggNOG" id="KOG4295">
    <property type="taxonomic scope" value="Eukaryota"/>
</dbReference>
<feature type="chain" id="PRO_5003404458" description="BPTI/Kunitz inhibitor domain-containing protein" evidence="1">
    <location>
        <begin position="20"/>
        <end position="186"/>
    </location>
</feature>
<dbReference type="InterPro" id="IPR002223">
    <property type="entry name" value="Kunitz_BPTI"/>
</dbReference>
<feature type="domain" description="BPTI/Kunitz inhibitor" evidence="2">
    <location>
        <begin position="26"/>
        <end position="79"/>
    </location>
</feature>
<dbReference type="InterPro" id="IPR020901">
    <property type="entry name" value="Prtase_inh_Kunz-CS"/>
</dbReference>
<dbReference type="PROSITE" id="PS50279">
    <property type="entry name" value="BPTI_KUNITZ_2"/>
    <property type="match status" value="1"/>
</dbReference>
<evidence type="ECO:0000313" key="3">
    <source>
        <dbReference type="EMBL" id="EGT42564.1"/>
    </source>
</evidence>
<dbReference type="InterPro" id="IPR036880">
    <property type="entry name" value="Kunitz_BPTI_sf"/>
</dbReference>
<organism evidence="4">
    <name type="scientific">Caenorhabditis brenneri</name>
    <name type="common">Nematode worm</name>
    <dbReference type="NCBI Taxonomy" id="135651"/>
    <lineage>
        <taxon>Eukaryota</taxon>
        <taxon>Metazoa</taxon>
        <taxon>Ecdysozoa</taxon>
        <taxon>Nematoda</taxon>
        <taxon>Chromadorea</taxon>
        <taxon>Rhabditida</taxon>
        <taxon>Rhabditina</taxon>
        <taxon>Rhabditomorpha</taxon>
        <taxon>Rhabditoidea</taxon>
        <taxon>Rhabditidae</taxon>
        <taxon>Peloderinae</taxon>
        <taxon>Caenorhabditis</taxon>
    </lineage>
</organism>
<reference evidence="4" key="1">
    <citation type="submission" date="2011-07" db="EMBL/GenBank/DDBJ databases">
        <authorList>
            <consortium name="Caenorhabditis brenneri Sequencing and Analysis Consortium"/>
            <person name="Wilson R.K."/>
        </authorList>
    </citation>
    <scope>NUCLEOTIDE SEQUENCE [LARGE SCALE GENOMIC DNA]</scope>
    <source>
        <strain evidence="4">PB2801</strain>
    </source>
</reference>
<dbReference type="EMBL" id="GL379809">
    <property type="protein sequence ID" value="EGT42564.1"/>
    <property type="molecule type" value="Genomic_DNA"/>
</dbReference>
<protein>
    <recommendedName>
        <fullName evidence="2">BPTI/Kunitz inhibitor domain-containing protein</fullName>
    </recommendedName>
</protein>
<dbReference type="HOGENOM" id="CLU_105995_0_0_1"/>
<sequence>MDLVFYFVLLAANWIAVTAQTPPDRCLEPIAFGKLCTNSEAKIKYHFDNQTGLCMAFKFNGCEGNENNFDSSSECVSSCYPTEIVGCPIKSNPITKEDGSSSCRQSEECGSDAYCSKRLSGGGTCCSIAVRKSLDADYNPVCGTRRTVVKLENDQILIGKSCKSNFCPTGSKCLKGTYFSTCCEKI</sequence>
<dbReference type="PANTHER" id="PTHR47248:SF7">
    <property type="entry name" value="BPTI_KUNITZ INHIBITOR DOMAIN-CONTAINING PROTEIN"/>
    <property type="match status" value="1"/>
</dbReference>
<accession>G0MSA2</accession>
<dbReference type="Proteomes" id="UP000008068">
    <property type="component" value="Unassembled WGS sequence"/>
</dbReference>
<dbReference type="CDD" id="cd00109">
    <property type="entry name" value="Kunitz-type"/>
    <property type="match status" value="1"/>
</dbReference>
<name>G0MSA2_CAEBE</name>
<keyword evidence="1" id="KW-0732">Signal</keyword>
<evidence type="ECO:0000313" key="4">
    <source>
        <dbReference type="Proteomes" id="UP000008068"/>
    </source>
</evidence>
<dbReference type="SUPFAM" id="SSF57362">
    <property type="entry name" value="BPTI-like"/>
    <property type="match status" value="1"/>
</dbReference>
<dbReference type="MEROPS" id="I02.964"/>
<proteinExistence type="predicted"/>
<feature type="signal peptide" evidence="1">
    <location>
        <begin position="1"/>
        <end position="19"/>
    </location>
</feature>
<dbReference type="OMA" id="TYFATCC"/>
<dbReference type="Pfam" id="PF00014">
    <property type="entry name" value="Kunitz_BPTI"/>
    <property type="match status" value="1"/>
</dbReference>
<dbReference type="InterPro" id="IPR052861">
    <property type="entry name" value="BPTI/Kunitz_domain"/>
</dbReference>
<dbReference type="PANTHER" id="PTHR47248">
    <property type="entry name" value="PROTEIN CBG06772"/>
    <property type="match status" value="1"/>
</dbReference>
<dbReference type="AlphaFoldDB" id="G0MSA2"/>
<dbReference type="OrthoDB" id="5860548at2759"/>
<dbReference type="STRING" id="135651.G0MSA2"/>
<dbReference type="InParanoid" id="G0MSA2"/>
<keyword evidence="4" id="KW-1185">Reference proteome</keyword>
<dbReference type="SMART" id="SM00131">
    <property type="entry name" value="KU"/>
    <property type="match status" value="1"/>
</dbReference>
<evidence type="ECO:0000259" key="2">
    <source>
        <dbReference type="PROSITE" id="PS50279"/>
    </source>
</evidence>
<evidence type="ECO:0000256" key="1">
    <source>
        <dbReference type="SAM" id="SignalP"/>
    </source>
</evidence>